<protein>
    <recommendedName>
        <fullName evidence="2">CHAT domain-containing protein</fullName>
    </recommendedName>
</protein>
<comment type="caution">
    <text evidence="3">The sequence shown here is derived from an EMBL/GenBank/DDBJ whole genome shotgun (WGS) entry which is preliminary data.</text>
</comment>
<dbReference type="InterPro" id="IPR024983">
    <property type="entry name" value="CHAT_dom"/>
</dbReference>
<evidence type="ECO:0000259" key="2">
    <source>
        <dbReference type="Pfam" id="PF12770"/>
    </source>
</evidence>
<feature type="domain" description="CHAT" evidence="2">
    <location>
        <begin position="151"/>
        <end position="279"/>
    </location>
</feature>
<evidence type="ECO:0000313" key="4">
    <source>
        <dbReference type="Proteomes" id="UP000249396"/>
    </source>
</evidence>
<dbReference type="EMBL" id="QJPH01000554">
    <property type="protein sequence ID" value="PZN70501.1"/>
    <property type="molecule type" value="Genomic_DNA"/>
</dbReference>
<dbReference type="Proteomes" id="UP000249396">
    <property type="component" value="Unassembled WGS sequence"/>
</dbReference>
<proteinExistence type="predicted"/>
<sequence>MAANILRCVVEIDGGQVRVHLDGSQDFFKPRDFTLTPETPVHLKGQIFKLGELLAALIDHKTDWLYQWFDERGQLDTGAFLYDALFGSQPPEKITGGAPRCDLRINTTDEDIARLPWILIAQCGVFLATAGWSIALGAIGAETDCELPPSPKLLVAAPESTDWPATEAEAHIKELQDQLSAADASYIDDSRLHVARTWKAFLAELSKFQPDILYYYGHGTGDRHRTHLVFAEENGSACEISIADLAVELRNRLLQPLLVVYINCCQGDAGGILGAGRQLVNVAPVVLTNRTSAFVNAARAQGLAFWDDLIVRGLAPQQAVMGLYAALGDLGLTLADYRWMTPVLHCRYGDWQSNPPMPLSREERDPDWKFKLDRVNQFSRVFYQTHQMLLERRPKALAFLWFGAPNQGMEIFHERLNRELQEKLKDVLIYPVYPEWPEELANPSRSFSDMLTQAFKVSDPEQITGRIRAYSRQRTGQRTLVYVRHTPVLQRAIFDPQSLPTYLEWWSRYFVPRLPELCHALLGVSYAVSNPAKFHQTLHKKLALDKLDLGDTVLVILDALERVTLQDLRDFIRTHNIRLPQDLQERILEKLLADTDGSYEGIIEEMKHLESRAWRESLQHQQSGQADDDEDDGMSA</sequence>
<dbReference type="Pfam" id="PF12770">
    <property type="entry name" value="CHAT"/>
    <property type="match status" value="1"/>
</dbReference>
<feature type="region of interest" description="Disordered" evidence="1">
    <location>
        <begin position="614"/>
        <end position="636"/>
    </location>
</feature>
<accession>A0A2W4QDY9</accession>
<feature type="compositionally biased region" description="Acidic residues" evidence="1">
    <location>
        <begin position="626"/>
        <end position="636"/>
    </location>
</feature>
<organism evidence="3 4">
    <name type="scientific">Candidatus Methylumidiphilus alinenensis</name>
    <dbReference type="NCBI Taxonomy" id="2202197"/>
    <lineage>
        <taxon>Bacteria</taxon>
        <taxon>Pseudomonadati</taxon>
        <taxon>Pseudomonadota</taxon>
        <taxon>Gammaproteobacteria</taxon>
        <taxon>Methylococcales</taxon>
        <taxon>Candidatus Methylumidiphilus</taxon>
    </lineage>
</organism>
<reference evidence="3 4" key="1">
    <citation type="journal article" date="2018" name="Aquat. Microb. Ecol.">
        <title>Gammaproteobacterial methanotrophs dominate.</title>
        <authorList>
            <person name="Rissanen A.J."/>
            <person name="Saarenheimo J."/>
            <person name="Tiirola M."/>
            <person name="Peura S."/>
            <person name="Aalto S.L."/>
            <person name="Karvinen A."/>
            <person name="Nykanen H."/>
        </authorList>
    </citation>
    <scope>NUCLEOTIDE SEQUENCE [LARGE SCALE GENOMIC DNA]</scope>
    <source>
        <strain evidence="3">AMbin10</strain>
    </source>
</reference>
<evidence type="ECO:0000256" key="1">
    <source>
        <dbReference type="SAM" id="MobiDB-lite"/>
    </source>
</evidence>
<name>A0A2W4QDY9_9GAMM</name>
<gene>
    <name evidence="3" type="ORF">DM484_28370</name>
</gene>
<evidence type="ECO:0000313" key="3">
    <source>
        <dbReference type="EMBL" id="PZN70501.1"/>
    </source>
</evidence>
<dbReference type="AlphaFoldDB" id="A0A2W4QDY9"/>